<proteinExistence type="predicted"/>
<dbReference type="Proteomes" id="UP000811609">
    <property type="component" value="Chromosome 13"/>
</dbReference>
<comment type="caution">
    <text evidence="1">The sequence shown here is derived from an EMBL/GenBank/DDBJ whole genome shotgun (WGS) entry which is preliminary data.</text>
</comment>
<evidence type="ECO:0000313" key="2">
    <source>
        <dbReference type="Proteomes" id="UP000811609"/>
    </source>
</evidence>
<gene>
    <name evidence="1" type="ORF">CIPAW_13G024000</name>
</gene>
<keyword evidence="2" id="KW-1185">Reference proteome</keyword>
<reference evidence="1" key="1">
    <citation type="submission" date="2020-12" db="EMBL/GenBank/DDBJ databases">
        <title>WGS assembly of Carya illinoinensis cv. Pawnee.</title>
        <authorList>
            <person name="Platts A."/>
            <person name="Shu S."/>
            <person name="Wright S."/>
            <person name="Barry K."/>
            <person name="Edger P."/>
            <person name="Pires J.C."/>
            <person name="Schmutz J."/>
        </authorList>
    </citation>
    <scope>NUCLEOTIDE SEQUENCE</scope>
    <source>
        <tissue evidence="1">Leaf</tissue>
    </source>
</reference>
<organism evidence="1 2">
    <name type="scientific">Carya illinoinensis</name>
    <name type="common">Pecan</name>
    <dbReference type="NCBI Taxonomy" id="32201"/>
    <lineage>
        <taxon>Eukaryota</taxon>
        <taxon>Viridiplantae</taxon>
        <taxon>Streptophyta</taxon>
        <taxon>Embryophyta</taxon>
        <taxon>Tracheophyta</taxon>
        <taxon>Spermatophyta</taxon>
        <taxon>Magnoliopsida</taxon>
        <taxon>eudicotyledons</taxon>
        <taxon>Gunneridae</taxon>
        <taxon>Pentapetalae</taxon>
        <taxon>rosids</taxon>
        <taxon>fabids</taxon>
        <taxon>Fagales</taxon>
        <taxon>Juglandaceae</taxon>
        <taxon>Carya</taxon>
    </lineage>
</organism>
<evidence type="ECO:0000313" key="1">
    <source>
        <dbReference type="EMBL" id="KAG6630517.1"/>
    </source>
</evidence>
<protein>
    <submittedName>
        <fullName evidence="1">Uncharacterized protein</fullName>
    </submittedName>
</protein>
<dbReference type="AlphaFoldDB" id="A0A8T1NNR2"/>
<name>A0A8T1NNR2_CARIL</name>
<accession>A0A8T1NNR2</accession>
<sequence>MISRCAVVWNEAPESNTQDSIWLSTERSKASRRSSVVALAESCSFFFLASLQLFLKWPILPQFQHCTCFPDLDLLLPLQDFDLPRFELLLVPLSLVSRFKAELEVDASPVSLLRTSSLRIWSRIS</sequence>
<dbReference type="EMBL" id="CM031821">
    <property type="protein sequence ID" value="KAG6630517.1"/>
    <property type="molecule type" value="Genomic_DNA"/>
</dbReference>